<proteinExistence type="predicted"/>
<keyword evidence="1" id="KW-1133">Transmembrane helix</keyword>
<feature type="transmembrane region" description="Helical" evidence="1">
    <location>
        <begin position="41"/>
        <end position="65"/>
    </location>
</feature>
<feature type="transmembrane region" description="Helical" evidence="1">
    <location>
        <begin position="85"/>
        <end position="102"/>
    </location>
</feature>
<protein>
    <submittedName>
        <fullName evidence="2">Uncharacterized protein</fullName>
    </submittedName>
</protein>
<dbReference type="Proteomes" id="UP000230340">
    <property type="component" value="Unassembled WGS sequence"/>
</dbReference>
<keyword evidence="1" id="KW-0812">Transmembrane</keyword>
<evidence type="ECO:0000256" key="1">
    <source>
        <dbReference type="SAM" id="Phobius"/>
    </source>
</evidence>
<evidence type="ECO:0000313" key="2">
    <source>
        <dbReference type="EMBL" id="PIS23143.1"/>
    </source>
</evidence>
<organism evidence="2 3">
    <name type="scientific">candidate division WWE3 bacterium CG08_land_8_20_14_0_20_40_13</name>
    <dbReference type="NCBI Taxonomy" id="1975084"/>
    <lineage>
        <taxon>Bacteria</taxon>
        <taxon>Katanobacteria</taxon>
    </lineage>
</organism>
<name>A0A2H0XDZ5_UNCKA</name>
<accession>A0A2H0XDZ5</accession>
<evidence type="ECO:0000313" key="3">
    <source>
        <dbReference type="Proteomes" id="UP000230340"/>
    </source>
</evidence>
<gene>
    <name evidence="2" type="ORF">COT49_01640</name>
</gene>
<dbReference type="InterPro" id="IPR043993">
    <property type="entry name" value="T4SS_pilin"/>
</dbReference>
<dbReference type="Pfam" id="PF18895">
    <property type="entry name" value="T4SS_pilin"/>
    <property type="match status" value="1"/>
</dbReference>
<dbReference type="EMBL" id="PEYT01000011">
    <property type="protein sequence ID" value="PIS23143.1"/>
    <property type="molecule type" value="Genomic_DNA"/>
</dbReference>
<reference evidence="3" key="1">
    <citation type="submission" date="2017-09" db="EMBL/GenBank/DDBJ databases">
        <title>Depth-based differentiation of microbial function through sediment-hosted aquifers and enrichment of novel symbionts in the deep terrestrial subsurface.</title>
        <authorList>
            <person name="Probst A.J."/>
            <person name="Ladd B."/>
            <person name="Jarett J.K."/>
            <person name="Geller-Mcgrath D.E."/>
            <person name="Sieber C.M.K."/>
            <person name="Emerson J.B."/>
            <person name="Anantharaman K."/>
            <person name="Thomas B.C."/>
            <person name="Malmstrom R."/>
            <person name="Stieglmeier M."/>
            <person name="Klingl A."/>
            <person name="Woyke T."/>
            <person name="Ryan C.M."/>
            <person name="Banfield J.F."/>
        </authorList>
    </citation>
    <scope>NUCLEOTIDE SEQUENCE [LARGE SCALE GENOMIC DNA]</scope>
</reference>
<sequence>MKFAANFNVDPIGGVLRGSQGVESAANTATNIDKFVDTISVVLFAVGVVSGLILLGMLITGGIMYMSSQGDEKQLNRAKKQITDALVGFVIVIMSWWAIRILEKIFGIDLLIPKFFGI</sequence>
<comment type="caution">
    <text evidence="2">The sequence shown here is derived from an EMBL/GenBank/DDBJ whole genome shotgun (WGS) entry which is preliminary data.</text>
</comment>
<dbReference type="AlphaFoldDB" id="A0A2H0XDZ5"/>
<keyword evidence="1" id="KW-0472">Membrane</keyword>